<dbReference type="PANTHER" id="PTHR34072:SF52">
    <property type="entry name" value="RIBONUCLEASE H"/>
    <property type="match status" value="1"/>
</dbReference>
<gene>
    <name evidence="2" type="ORF">L3X38_008960</name>
</gene>
<dbReference type="PANTHER" id="PTHR34072">
    <property type="entry name" value="ENZYMATIC POLYPROTEIN-RELATED"/>
    <property type="match status" value="1"/>
</dbReference>
<evidence type="ECO:0000313" key="3">
    <source>
        <dbReference type="Proteomes" id="UP001054821"/>
    </source>
</evidence>
<evidence type="ECO:0000259" key="1">
    <source>
        <dbReference type="Pfam" id="PF17919"/>
    </source>
</evidence>
<feature type="domain" description="Reverse transcriptase/retrotransposon-derived protein RNase H-like" evidence="1">
    <location>
        <begin position="71"/>
        <end position="164"/>
    </location>
</feature>
<dbReference type="Pfam" id="PF17919">
    <property type="entry name" value="RT_RNaseH_2"/>
    <property type="match status" value="1"/>
</dbReference>
<comment type="caution">
    <text evidence="2">The sequence shown here is derived from an EMBL/GenBank/DDBJ whole genome shotgun (WGS) entry which is preliminary data.</text>
</comment>
<proteinExistence type="predicted"/>
<dbReference type="Proteomes" id="UP001054821">
    <property type="component" value="Chromosome 1"/>
</dbReference>
<sequence>MSEGGYPQPTPASSRCGFAGKWRRSGRCSLIFTAVEGFSITAGYYRRFVEGFSTIAAPLTRLTRKGVKFEWKNECEKSFNELKTRLTTAPVLTLPDDSENFVIYSDASQQGLGCALMQYGRVIAYASRQLKKHELNYPVHDLELAVVVFALKIWRHYLYGKTCQIFTDLELIKDYDCTIEHHPGRANVVTTVLNIDIIGDISPIISFF</sequence>
<keyword evidence="3" id="KW-1185">Reference proteome</keyword>
<evidence type="ECO:0000313" key="2">
    <source>
        <dbReference type="EMBL" id="KAI5356065.1"/>
    </source>
</evidence>
<dbReference type="InterPro" id="IPR043502">
    <property type="entry name" value="DNA/RNA_pol_sf"/>
</dbReference>
<accession>A0AAD4ZXF7</accession>
<reference evidence="2 3" key="1">
    <citation type="journal article" date="2022" name="G3 (Bethesda)">
        <title>Whole-genome sequence and methylome profiling of the almond [Prunus dulcis (Mill.) D.A. Webb] cultivar 'Nonpareil'.</title>
        <authorList>
            <person name="D'Amico-Willman K.M."/>
            <person name="Ouma W.Z."/>
            <person name="Meulia T."/>
            <person name="Sideli G.M."/>
            <person name="Gradziel T.M."/>
            <person name="Fresnedo-Ramirez J."/>
        </authorList>
    </citation>
    <scope>NUCLEOTIDE SEQUENCE [LARGE SCALE GENOMIC DNA]</scope>
    <source>
        <strain evidence="2">Clone GOH B32 T37-40</strain>
    </source>
</reference>
<dbReference type="Gene3D" id="3.30.70.270">
    <property type="match status" value="1"/>
</dbReference>
<protein>
    <recommendedName>
        <fullName evidence="1">Reverse transcriptase/retrotransposon-derived protein RNase H-like domain-containing protein</fullName>
    </recommendedName>
</protein>
<name>A0AAD4ZXF7_PRUDU</name>
<dbReference type="SUPFAM" id="SSF56672">
    <property type="entry name" value="DNA/RNA polymerases"/>
    <property type="match status" value="1"/>
</dbReference>
<dbReference type="InterPro" id="IPR041577">
    <property type="entry name" value="RT_RNaseH_2"/>
</dbReference>
<dbReference type="FunFam" id="3.10.20.370:FF:000001">
    <property type="entry name" value="Retrovirus-related Pol polyprotein from transposon 17.6-like protein"/>
    <property type="match status" value="1"/>
</dbReference>
<dbReference type="AlphaFoldDB" id="A0AAD4ZXF7"/>
<dbReference type="InterPro" id="IPR043128">
    <property type="entry name" value="Rev_trsase/Diguanyl_cyclase"/>
</dbReference>
<dbReference type="FunFam" id="3.30.70.270:FF:000020">
    <property type="entry name" value="Transposon Tf2-6 polyprotein-like Protein"/>
    <property type="match status" value="1"/>
</dbReference>
<dbReference type="EMBL" id="JAJFAZ020000001">
    <property type="protein sequence ID" value="KAI5356065.1"/>
    <property type="molecule type" value="Genomic_DNA"/>
</dbReference>
<dbReference type="CDD" id="cd09274">
    <property type="entry name" value="RNase_HI_RT_Ty3"/>
    <property type="match status" value="1"/>
</dbReference>
<organism evidence="2 3">
    <name type="scientific">Prunus dulcis</name>
    <name type="common">Almond</name>
    <name type="synonym">Amygdalus dulcis</name>
    <dbReference type="NCBI Taxonomy" id="3755"/>
    <lineage>
        <taxon>Eukaryota</taxon>
        <taxon>Viridiplantae</taxon>
        <taxon>Streptophyta</taxon>
        <taxon>Embryophyta</taxon>
        <taxon>Tracheophyta</taxon>
        <taxon>Spermatophyta</taxon>
        <taxon>Magnoliopsida</taxon>
        <taxon>eudicotyledons</taxon>
        <taxon>Gunneridae</taxon>
        <taxon>Pentapetalae</taxon>
        <taxon>rosids</taxon>
        <taxon>fabids</taxon>
        <taxon>Rosales</taxon>
        <taxon>Rosaceae</taxon>
        <taxon>Amygdaloideae</taxon>
        <taxon>Amygdaleae</taxon>
        <taxon>Prunus</taxon>
    </lineage>
</organism>